<name>A0A9N9BRL5_9GLOM</name>
<dbReference type="EMBL" id="CAJVPK010001144">
    <property type="protein sequence ID" value="CAG8573410.1"/>
    <property type="molecule type" value="Genomic_DNA"/>
</dbReference>
<dbReference type="OrthoDB" id="2480003at2759"/>
<reference evidence="1" key="1">
    <citation type="submission" date="2021-06" db="EMBL/GenBank/DDBJ databases">
        <authorList>
            <person name="Kallberg Y."/>
            <person name="Tangrot J."/>
            <person name="Rosling A."/>
        </authorList>
    </citation>
    <scope>NUCLEOTIDE SEQUENCE</scope>
    <source>
        <strain evidence="1">AZ414A</strain>
    </source>
</reference>
<protein>
    <submittedName>
        <fullName evidence="1">11611_t:CDS:1</fullName>
    </submittedName>
</protein>
<gene>
    <name evidence="1" type="ORF">DEBURN_LOCUS8200</name>
</gene>
<keyword evidence="2" id="KW-1185">Reference proteome</keyword>
<evidence type="ECO:0000313" key="2">
    <source>
        <dbReference type="Proteomes" id="UP000789706"/>
    </source>
</evidence>
<accession>A0A9N9BRL5</accession>
<comment type="caution">
    <text evidence="1">The sequence shown here is derived from an EMBL/GenBank/DDBJ whole genome shotgun (WGS) entry which is preliminary data.</text>
</comment>
<dbReference type="AlphaFoldDB" id="A0A9N9BRL5"/>
<proteinExistence type="predicted"/>
<evidence type="ECO:0000313" key="1">
    <source>
        <dbReference type="EMBL" id="CAG8573410.1"/>
    </source>
</evidence>
<sequence>MPKERRNTTIAYISTISEKLKTEPEIEDNENDIHYLSNGYGLDENKVKSLIEHDIHDLSNKHDLHENLVKSLIETFPEEPFENLMQVLSATSDRPYSDKDQFASLYAKEKF</sequence>
<organism evidence="1 2">
    <name type="scientific">Diversispora eburnea</name>
    <dbReference type="NCBI Taxonomy" id="1213867"/>
    <lineage>
        <taxon>Eukaryota</taxon>
        <taxon>Fungi</taxon>
        <taxon>Fungi incertae sedis</taxon>
        <taxon>Mucoromycota</taxon>
        <taxon>Glomeromycotina</taxon>
        <taxon>Glomeromycetes</taxon>
        <taxon>Diversisporales</taxon>
        <taxon>Diversisporaceae</taxon>
        <taxon>Diversispora</taxon>
    </lineage>
</organism>
<dbReference type="Proteomes" id="UP000789706">
    <property type="component" value="Unassembled WGS sequence"/>
</dbReference>